<keyword evidence="3" id="KW-1185">Reference proteome</keyword>
<accession>A0AAV1GJN8</accession>
<dbReference type="AlphaFoldDB" id="A0AAV1GJN8"/>
<gene>
    <name evidence="2" type="ORF">XNOV1_A033412</name>
</gene>
<evidence type="ECO:0000256" key="1">
    <source>
        <dbReference type="SAM" id="MobiDB-lite"/>
    </source>
</evidence>
<name>A0AAV1GJN8_XYRNO</name>
<reference evidence="2" key="1">
    <citation type="submission" date="2023-08" db="EMBL/GenBank/DDBJ databases">
        <authorList>
            <person name="Alioto T."/>
            <person name="Alioto T."/>
            <person name="Gomez Garrido J."/>
        </authorList>
    </citation>
    <scope>NUCLEOTIDE SEQUENCE</scope>
</reference>
<proteinExistence type="predicted"/>
<protein>
    <submittedName>
        <fullName evidence="2">Uncharacterized protein</fullName>
    </submittedName>
</protein>
<organism evidence="2 3">
    <name type="scientific">Xyrichtys novacula</name>
    <name type="common">Pearly razorfish</name>
    <name type="synonym">Hemipteronotus novacula</name>
    <dbReference type="NCBI Taxonomy" id="13765"/>
    <lineage>
        <taxon>Eukaryota</taxon>
        <taxon>Metazoa</taxon>
        <taxon>Chordata</taxon>
        <taxon>Craniata</taxon>
        <taxon>Vertebrata</taxon>
        <taxon>Euteleostomi</taxon>
        <taxon>Actinopterygii</taxon>
        <taxon>Neopterygii</taxon>
        <taxon>Teleostei</taxon>
        <taxon>Neoteleostei</taxon>
        <taxon>Acanthomorphata</taxon>
        <taxon>Eupercaria</taxon>
        <taxon>Labriformes</taxon>
        <taxon>Labridae</taxon>
        <taxon>Xyrichtys</taxon>
    </lineage>
</organism>
<feature type="region of interest" description="Disordered" evidence="1">
    <location>
        <begin position="29"/>
        <end position="89"/>
    </location>
</feature>
<sequence>MRGFLPSVWTINSNPFMSSFYPFSLSASERHTAGCRQRRERPNQNHTIQTIKPSKAEAADRPRGAEGERGTITALPEALFGPTRTGGRG</sequence>
<evidence type="ECO:0000313" key="3">
    <source>
        <dbReference type="Proteomes" id="UP001178508"/>
    </source>
</evidence>
<evidence type="ECO:0000313" key="2">
    <source>
        <dbReference type="EMBL" id="CAJ1074241.1"/>
    </source>
</evidence>
<dbReference type="EMBL" id="OY660878">
    <property type="protein sequence ID" value="CAJ1074241.1"/>
    <property type="molecule type" value="Genomic_DNA"/>
</dbReference>
<dbReference type="Proteomes" id="UP001178508">
    <property type="component" value="Chromosome 15"/>
</dbReference>
<feature type="compositionally biased region" description="Basic and acidic residues" evidence="1">
    <location>
        <begin position="54"/>
        <end position="69"/>
    </location>
</feature>